<evidence type="ECO:0000313" key="11">
    <source>
        <dbReference type="Proteomes" id="UP000198418"/>
    </source>
</evidence>
<protein>
    <submittedName>
        <fullName evidence="10">Putative colanic acid biosysnthesis UDP-glucose lipid carrier transferase</fullName>
    </submittedName>
</protein>
<dbReference type="RefSeq" id="WP_088518798.1">
    <property type="nucleotide sequence ID" value="NZ_FYDG01000001.1"/>
</dbReference>
<evidence type="ECO:0000256" key="1">
    <source>
        <dbReference type="ARBA" id="ARBA00004141"/>
    </source>
</evidence>
<dbReference type="GO" id="GO:0000271">
    <property type="term" value="P:polysaccharide biosynthetic process"/>
    <property type="evidence" value="ECO:0007669"/>
    <property type="project" value="UniProtKB-KW"/>
</dbReference>
<keyword evidence="4 8" id="KW-0812">Transmembrane</keyword>
<gene>
    <name evidence="10" type="ORF">SAMN06265338_101307</name>
</gene>
<dbReference type="InterPro" id="IPR003362">
    <property type="entry name" value="Bact_transf"/>
</dbReference>
<dbReference type="InterPro" id="IPR017475">
    <property type="entry name" value="EPS_sugar_tfrase"/>
</dbReference>
<dbReference type="GO" id="GO:0016020">
    <property type="term" value="C:membrane"/>
    <property type="evidence" value="ECO:0007669"/>
    <property type="project" value="UniProtKB-SubCell"/>
</dbReference>
<dbReference type="EMBL" id="FYDG01000001">
    <property type="protein sequence ID" value="SNB52716.1"/>
    <property type="molecule type" value="Genomic_DNA"/>
</dbReference>
<feature type="transmembrane region" description="Helical" evidence="8">
    <location>
        <begin position="20"/>
        <end position="45"/>
    </location>
</feature>
<reference evidence="11" key="1">
    <citation type="submission" date="2017-06" db="EMBL/GenBank/DDBJ databases">
        <authorList>
            <person name="Varghese N."/>
            <person name="Submissions S."/>
        </authorList>
    </citation>
    <scope>NUCLEOTIDE SEQUENCE [LARGE SCALE GENOMIC DNA]</scope>
    <source>
        <strain evidence="11">DSM 137</strain>
    </source>
</reference>
<keyword evidence="5 8" id="KW-1133">Transmembrane helix</keyword>
<dbReference type="GO" id="GO:0009242">
    <property type="term" value="P:colanic acid biosynthetic process"/>
    <property type="evidence" value="ECO:0007669"/>
    <property type="project" value="TreeGrafter"/>
</dbReference>
<evidence type="ECO:0000256" key="4">
    <source>
        <dbReference type="ARBA" id="ARBA00022692"/>
    </source>
</evidence>
<accession>A0A212Q092</accession>
<dbReference type="OrthoDB" id="9808602at2"/>
<dbReference type="AlphaFoldDB" id="A0A212Q092"/>
<feature type="domain" description="Bacterial sugar transferase" evidence="9">
    <location>
        <begin position="281"/>
        <end position="465"/>
    </location>
</feature>
<name>A0A212Q092_RHOAC</name>
<keyword evidence="7" id="KW-0270">Exopolysaccharide synthesis</keyword>
<feature type="transmembrane region" description="Helical" evidence="8">
    <location>
        <begin position="286"/>
        <end position="307"/>
    </location>
</feature>
<dbReference type="PANTHER" id="PTHR30576">
    <property type="entry name" value="COLANIC BIOSYNTHESIS UDP-GLUCOSE LIPID CARRIER TRANSFERASE"/>
    <property type="match status" value="1"/>
</dbReference>
<comment type="subcellular location">
    <subcellularLocation>
        <location evidence="1">Membrane</location>
        <topology evidence="1">Multi-pass membrane protein</topology>
    </subcellularLocation>
</comment>
<dbReference type="Proteomes" id="UP000198418">
    <property type="component" value="Unassembled WGS sequence"/>
</dbReference>
<dbReference type="PANTHER" id="PTHR30576:SF21">
    <property type="entry name" value="UDP-GLUCOSE:UNDECAPRENYL-PHOSPHATE GLUCOSE-1-PHOSPHATE TRANSFERASE"/>
    <property type="match status" value="1"/>
</dbReference>
<keyword evidence="3 10" id="KW-0808">Transferase</keyword>
<organism evidence="10 11">
    <name type="scientific">Rhodoblastus acidophilus</name>
    <name type="common">Rhodopseudomonas acidophila</name>
    <dbReference type="NCBI Taxonomy" id="1074"/>
    <lineage>
        <taxon>Bacteria</taxon>
        <taxon>Pseudomonadati</taxon>
        <taxon>Pseudomonadota</taxon>
        <taxon>Alphaproteobacteria</taxon>
        <taxon>Hyphomicrobiales</taxon>
        <taxon>Rhodoblastaceae</taxon>
        <taxon>Rhodoblastus</taxon>
    </lineage>
</organism>
<comment type="similarity">
    <text evidence="2">Belongs to the bacterial sugar transferase family.</text>
</comment>
<evidence type="ECO:0000256" key="2">
    <source>
        <dbReference type="ARBA" id="ARBA00006464"/>
    </source>
</evidence>
<sequence length="471" mass="52531">MSSIFETSLYPPSRHITIDYLSLPMVARIVDFATIVAICCALPTIDHLVAPDVGARVFSAPMFGAAVAFVFIALNQLRDDYRLDVLTNFPVSAQGIFVIWAITWAFFGFTAIALNAAPELSRPSTAAVVGLSPFLLAGSRSLVGRWFSNAVSHGHIIQDRVAVLQVGAGVEMSKDVPSECVILHSQVVSLTDKEALDRDLKAFLRETVRAKARKILVQLPAAHLPLIDDLSEYLRRLPIPSLVVTDEWLTRAFQRPMALHGELTAFELQAPPLTLIQLIQKRALDLVASSAGLLILSPVLLLVAIAVKLDSPGPVLFRQHRKGFSGKEFQIFKFRSMRVMEDGDKVPQAKRNDARVTRVGRFIRATSLDELPQLFNVLRGEMSLIGPRPHAIAHDNHFDTVIGDYSLRRHIKPGLTGWAQIHGHRGETPTTAHMSARVEYDLWYIANWSIWLDFWIIIRTVKELFANRNVY</sequence>
<dbReference type="NCBIfam" id="TIGR03025">
    <property type="entry name" value="EPS_sugtrans"/>
    <property type="match status" value="1"/>
</dbReference>
<evidence type="ECO:0000259" key="9">
    <source>
        <dbReference type="Pfam" id="PF02397"/>
    </source>
</evidence>
<keyword evidence="11" id="KW-1185">Reference proteome</keyword>
<keyword evidence="6 8" id="KW-0472">Membrane</keyword>
<evidence type="ECO:0000256" key="5">
    <source>
        <dbReference type="ARBA" id="ARBA00022989"/>
    </source>
</evidence>
<dbReference type="GO" id="GO:0089702">
    <property type="term" value="F:undecaprenyl-phosphate glucose phosphotransferase activity"/>
    <property type="evidence" value="ECO:0007669"/>
    <property type="project" value="TreeGrafter"/>
</dbReference>
<evidence type="ECO:0000256" key="3">
    <source>
        <dbReference type="ARBA" id="ARBA00022679"/>
    </source>
</evidence>
<feature type="transmembrane region" description="Helical" evidence="8">
    <location>
        <begin position="97"/>
        <end position="117"/>
    </location>
</feature>
<proteinExistence type="inferred from homology"/>
<evidence type="ECO:0000256" key="6">
    <source>
        <dbReference type="ARBA" id="ARBA00023136"/>
    </source>
</evidence>
<evidence type="ECO:0000256" key="8">
    <source>
        <dbReference type="SAM" id="Phobius"/>
    </source>
</evidence>
<evidence type="ECO:0000256" key="7">
    <source>
        <dbReference type="ARBA" id="ARBA00023169"/>
    </source>
</evidence>
<feature type="transmembrane region" description="Helical" evidence="8">
    <location>
        <begin position="57"/>
        <end position="77"/>
    </location>
</feature>
<dbReference type="Pfam" id="PF02397">
    <property type="entry name" value="Bac_transf"/>
    <property type="match status" value="1"/>
</dbReference>
<evidence type="ECO:0000313" key="10">
    <source>
        <dbReference type="EMBL" id="SNB52716.1"/>
    </source>
</evidence>